<reference evidence="7" key="3">
    <citation type="submission" date="2025-09" db="UniProtKB">
        <authorList>
            <consortium name="Ensembl"/>
        </authorList>
    </citation>
    <scope>IDENTIFICATION</scope>
</reference>
<feature type="region of interest" description="Disordered" evidence="4">
    <location>
        <begin position="418"/>
        <end position="460"/>
    </location>
</feature>
<dbReference type="SMART" id="SM00082">
    <property type="entry name" value="LRRCT"/>
    <property type="match status" value="2"/>
</dbReference>
<name>A0A3P8S5H2_AMPPE</name>
<evidence type="ECO:0000313" key="7">
    <source>
        <dbReference type="Ensembl" id="ENSAPEP00000007496.1"/>
    </source>
</evidence>
<dbReference type="SUPFAM" id="SSF52058">
    <property type="entry name" value="L domain-like"/>
    <property type="match status" value="1"/>
</dbReference>
<keyword evidence="2 5" id="KW-0732">Signal</keyword>
<dbReference type="InterPro" id="IPR032675">
    <property type="entry name" value="LRR_dom_sf"/>
</dbReference>
<dbReference type="InterPro" id="IPR003591">
    <property type="entry name" value="Leu-rich_rpt_typical-subtyp"/>
</dbReference>
<proteinExistence type="predicted"/>
<dbReference type="STRING" id="161767.ENSAPEP00000007496"/>
<dbReference type="InterPro" id="IPR050541">
    <property type="entry name" value="LRR_TM_domain-containing"/>
</dbReference>
<keyword evidence="8" id="KW-1185">Reference proteome</keyword>
<evidence type="ECO:0000256" key="1">
    <source>
        <dbReference type="ARBA" id="ARBA00022614"/>
    </source>
</evidence>
<feature type="chain" id="PRO_5018107404" evidence="5">
    <location>
        <begin position="23"/>
        <end position="469"/>
    </location>
</feature>
<reference evidence="7 8" key="1">
    <citation type="submission" date="2018-03" db="EMBL/GenBank/DDBJ databases">
        <title>Finding Nemo's genes: A chromosome-scale reference assembly of the genome of the orange clownfish Amphiprion percula.</title>
        <authorList>
            <person name="Lehmann R."/>
        </authorList>
    </citation>
    <scope>NUCLEOTIDE SEQUENCE</scope>
</reference>
<dbReference type="OMA" id="CNYSIHY"/>
<sequence length="469" mass="53651">MQVIPSLLLASLLLLLLPSTEMKRPGKGRGLRGARHKLTRDRVRGSGRHSRSDPFRFLALQPSNCSESTESGEVYVDCQDRRLASIPMSKSWSREPKHLLLARNRIKVLRDGAFFGYGSLTSLDLQQNQISLVEEGTFQGLTRLTTLLLQHNRLGTLSEEALIPMSNLRYLRLYDNPWNCECPMDSLIRTLQVPSNRNLGNHARCAEPLRQRNRKLKEVDTELLCKESPSTGTPQGDQTDPTGPIEPSPIRSKLDATALCHTYIFPQIRMDCRNRGLTKVPTGIPEDVVHIDLSHNSIRHLRAKDFQGARSLRTLNLSHNNMEHIDTGSLSGLLHLRELDLSENSLYFVQYGVLEDLYFLSQLRLGGNPWVCDYSIHYMVYWLRLHPAVKHSGLLCRSPPEHTGESVEEYVHSYNRECPKERQHSRTDSDQTDPELWNMPLEAQGELEEEEQEPSHLRMPQKYQIIRLS</sequence>
<protein>
    <submittedName>
        <fullName evidence="7">Leucine rich repeat containing 17</fullName>
    </submittedName>
</protein>
<dbReference type="AlphaFoldDB" id="A0A3P8S5H2"/>
<evidence type="ECO:0000256" key="3">
    <source>
        <dbReference type="ARBA" id="ARBA00022737"/>
    </source>
</evidence>
<feature type="domain" description="LRRCT" evidence="6">
    <location>
        <begin position="176"/>
        <end position="226"/>
    </location>
</feature>
<keyword evidence="1" id="KW-0433">Leucine-rich repeat</keyword>
<evidence type="ECO:0000256" key="2">
    <source>
        <dbReference type="ARBA" id="ARBA00022729"/>
    </source>
</evidence>
<organism evidence="7 8">
    <name type="scientific">Amphiprion percula</name>
    <name type="common">Orange clownfish</name>
    <name type="synonym">Lutjanus percula</name>
    <dbReference type="NCBI Taxonomy" id="161767"/>
    <lineage>
        <taxon>Eukaryota</taxon>
        <taxon>Metazoa</taxon>
        <taxon>Chordata</taxon>
        <taxon>Craniata</taxon>
        <taxon>Vertebrata</taxon>
        <taxon>Euteleostomi</taxon>
        <taxon>Actinopterygii</taxon>
        <taxon>Neopterygii</taxon>
        <taxon>Teleostei</taxon>
        <taxon>Neoteleostei</taxon>
        <taxon>Acanthomorphata</taxon>
        <taxon>Ovalentaria</taxon>
        <taxon>Pomacentridae</taxon>
        <taxon>Amphiprion</taxon>
    </lineage>
</organism>
<evidence type="ECO:0000313" key="8">
    <source>
        <dbReference type="Proteomes" id="UP000265080"/>
    </source>
</evidence>
<evidence type="ECO:0000256" key="5">
    <source>
        <dbReference type="SAM" id="SignalP"/>
    </source>
</evidence>
<dbReference type="SMART" id="SM00369">
    <property type="entry name" value="LRR_TYP"/>
    <property type="match status" value="6"/>
</dbReference>
<dbReference type="Ensembl" id="ENSAPET00000007713.1">
    <property type="protein sequence ID" value="ENSAPEP00000007496.1"/>
    <property type="gene ID" value="ENSAPEG00000005417.1"/>
</dbReference>
<dbReference type="Pfam" id="PF13855">
    <property type="entry name" value="LRR_8"/>
    <property type="match status" value="2"/>
</dbReference>
<reference evidence="7" key="2">
    <citation type="submission" date="2025-08" db="UniProtKB">
        <authorList>
            <consortium name="Ensembl"/>
        </authorList>
    </citation>
    <scope>IDENTIFICATION</scope>
</reference>
<dbReference type="Gene3D" id="3.80.10.10">
    <property type="entry name" value="Ribonuclease Inhibitor"/>
    <property type="match status" value="2"/>
</dbReference>
<evidence type="ECO:0000259" key="6">
    <source>
        <dbReference type="SMART" id="SM00082"/>
    </source>
</evidence>
<feature type="compositionally biased region" description="Polar residues" evidence="4">
    <location>
        <begin position="228"/>
        <end position="241"/>
    </location>
</feature>
<keyword evidence="3" id="KW-0677">Repeat</keyword>
<evidence type="ECO:0000256" key="4">
    <source>
        <dbReference type="SAM" id="MobiDB-lite"/>
    </source>
</evidence>
<dbReference type="PANTHER" id="PTHR24369:SF213">
    <property type="entry name" value="INSULIN LIKE GROWTH FACTOR BINDING PROTEIN ACID LABILE SUBUNIT"/>
    <property type="match status" value="1"/>
</dbReference>
<dbReference type="GeneTree" id="ENSGT00940000156400"/>
<accession>A0A3P8S5H2</accession>
<dbReference type="GO" id="GO:0005886">
    <property type="term" value="C:plasma membrane"/>
    <property type="evidence" value="ECO:0007669"/>
    <property type="project" value="TreeGrafter"/>
</dbReference>
<feature type="signal peptide" evidence="5">
    <location>
        <begin position="1"/>
        <end position="22"/>
    </location>
</feature>
<feature type="compositionally biased region" description="Basic and acidic residues" evidence="4">
    <location>
        <begin position="418"/>
        <end position="429"/>
    </location>
</feature>
<dbReference type="Proteomes" id="UP000265080">
    <property type="component" value="Chromosome 4"/>
</dbReference>
<dbReference type="InterPro" id="IPR000483">
    <property type="entry name" value="Cys-rich_flank_reg_C"/>
</dbReference>
<feature type="domain" description="LRRCT" evidence="6">
    <location>
        <begin position="368"/>
        <end position="419"/>
    </location>
</feature>
<feature type="region of interest" description="Disordered" evidence="4">
    <location>
        <begin position="223"/>
        <end position="251"/>
    </location>
</feature>
<dbReference type="PANTHER" id="PTHR24369">
    <property type="entry name" value="ANTIGEN BSP, PUTATIVE-RELATED"/>
    <property type="match status" value="1"/>
</dbReference>
<dbReference type="PROSITE" id="PS51450">
    <property type="entry name" value="LRR"/>
    <property type="match status" value="1"/>
</dbReference>
<dbReference type="InterPro" id="IPR001611">
    <property type="entry name" value="Leu-rich_rpt"/>
</dbReference>